<proteinExistence type="predicted"/>
<dbReference type="AlphaFoldDB" id="A0A0D2AG14"/>
<dbReference type="VEuPathDB" id="FungiDB:PV07_12001"/>
<evidence type="ECO:0000256" key="1">
    <source>
        <dbReference type="SAM" id="MobiDB-lite"/>
    </source>
</evidence>
<reference evidence="2 3" key="1">
    <citation type="submission" date="2015-01" db="EMBL/GenBank/DDBJ databases">
        <title>The Genome Sequence of Cladophialophora immunda CBS83496.</title>
        <authorList>
            <consortium name="The Broad Institute Genomics Platform"/>
            <person name="Cuomo C."/>
            <person name="de Hoog S."/>
            <person name="Gorbushina A."/>
            <person name="Stielow B."/>
            <person name="Teixiera M."/>
            <person name="Abouelleil A."/>
            <person name="Chapman S.B."/>
            <person name="Priest M."/>
            <person name="Young S.K."/>
            <person name="Wortman J."/>
            <person name="Nusbaum C."/>
            <person name="Birren B."/>
        </authorList>
    </citation>
    <scope>NUCLEOTIDE SEQUENCE [LARGE SCALE GENOMIC DNA]</scope>
    <source>
        <strain evidence="2 3">CBS 83496</strain>
    </source>
</reference>
<dbReference type="HOGENOM" id="CLU_143606_0_0_1"/>
<keyword evidence="3" id="KW-1185">Reference proteome</keyword>
<organism evidence="2 3">
    <name type="scientific">Cladophialophora immunda</name>
    <dbReference type="NCBI Taxonomy" id="569365"/>
    <lineage>
        <taxon>Eukaryota</taxon>
        <taxon>Fungi</taxon>
        <taxon>Dikarya</taxon>
        <taxon>Ascomycota</taxon>
        <taxon>Pezizomycotina</taxon>
        <taxon>Eurotiomycetes</taxon>
        <taxon>Chaetothyriomycetidae</taxon>
        <taxon>Chaetothyriales</taxon>
        <taxon>Herpotrichiellaceae</taxon>
        <taxon>Cladophialophora</taxon>
    </lineage>
</organism>
<feature type="compositionally biased region" description="Low complexity" evidence="1">
    <location>
        <begin position="1"/>
        <end position="20"/>
    </location>
</feature>
<feature type="compositionally biased region" description="Basic and acidic residues" evidence="1">
    <location>
        <begin position="46"/>
        <end position="59"/>
    </location>
</feature>
<feature type="compositionally biased region" description="Basic and acidic residues" evidence="1">
    <location>
        <begin position="87"/>
        <end position="109"/>
    </location>
</feature>
<sequence>MQPILRVAARPVRVPRRFPALYYPAHPRRSAHQSYGNEQSGMQQGTDKDNPKAHMEHPGPEAPATGKGGSSSTSQGGSPKIHSPKSAAEKNDPEVRKHNEELEQRHERTVNQLSEDDNKVDKQFWKGDVGRPSEDKK</sequence>
<dbReference type="EMBL" id="KN847046">
    <property type="protein sequence ID" value="KIW23832.1"/>
    <property type="molecule type" value="Genomic_DNA"/>
</dbReference>
<feature type="region of interest" description="Disordered" evidence="1">
    <location>
        <begin position="1"/>
        <end position="137"/>
    </location>
</feature>
<dbReference type="GeneID" id="27351195"/>
<accession>A0A0D2AG14</accession>
<feature type="compositionally biased region" description="Polar residues" evidence="1">
    <location>
        <begin position="32"/>
        <end position="45"/>
    </location>
</feature>
<evidence type="ECO:0000313" key="2">
    <source>
        <dbReference type="EMBL" id="KIW23832.1"/>
    </source>
</evidence>
<dbReference type="RefSeq" id="XP_016244048.1">
    <property type="nucleotide sequence ID" value="XM_016399486.1"/>
</dbReference>
<gene>
    <name evidence="2" type="ORF">PV07_12001</name>
</gene>
<dbReference type="Proteomes" id="UP000054466">
    <property type="component" value="Unassembled WGS sequence"/>
</dbReference>
<protein>
    <submittedName>
        <fullName evidence="2">Uncharacterized protein</fullName>
    </submittedName>
</protein>
<name>A0A0D2AG14_9EURO</name>
<feature type="compositionally biased region" description="Basic and acidic residues" evidence="1">
    <location>
        <begin position="116"/>
        <end position="137"/>
    </location>
</feature>
<dbReference type="OrthoDB" id="5334244at2759"/>
<evidence type="ECO:0000313" key="3">
    <source>
        <dbReference type="Proteomes" id="UP000054466"/>
    </source>
</evidence>